<reference evidence="1" key="2">
    <citation type="submission" date="2023-05" db="EMBL/GenBank/DDBJ databases">
        <authorList>
            <person name="Fouks B."/>
        </authorList>
    </citation>
    <scope>NUCLEOTIDE SEQUENCE</scope>
    <source>
        <strain evidence="1">Stay&amp;Tobe</strain>
        <tissue evidence="1">Testes</tissue>
    </source>
</reference>
<comment type="caution">
    <text evidence="1">The sequence shown here is derived from an EMBL/GenBank/DDBJ whole genome shotgun (WGS) entry which is preliminary data.</text>
</comment>
<accession>A0AAD8ADY5</accession>
<keyword evidence="2" id="KW-1185">Reference proteome</keyword>
<sequence length="87" mass="9852">RSTKQGMRLSHLGRHCASERTYHNLAMKDRWGKPMKQTINRCKLIAGHEEYLCHASGTLAIVTICQLRMIISGFTIGTNTPAQRLNE</sequence>
<dbReference type="AlphaFoldDB" id="A0AAD8ADY5"/>
<name>A0AAD8ADY5_DIPPU</name>
<protein>
    <submittedName>
        <fullName evidence="1">Uncharacterized protein</fullName>
    </submittedName>
</protein>
<feature type="non-terminal residue" evidence="1">
    <location>
        <position position="1"/>
    </location>
</feature>
<feature type="non-terminal residue" evidence="1">
    <location>
        <position position="87"/>
    </location>
</feature>
<proteinExistence type="predicted"/>
<reference evidence="1" key="1">
    <citation type="journal article" date="2023" name="IScience">
        <title>Live-bearing cockroach genome reveals convergent evolutionary mechanisms linked to viviparity in insects and beyond.</title>
        <authorList>
            <person name="Fouks B."/>
            <person name="Harrison M.C."/>
            <person name="Mikhailova A.A."/>
            <person name="Marchal E."/>
            <person name="English S."/>
            <person name="Carruthers M."/>
            <person name="Jennings E.C."/>
            <person name="Chiamaka E.L."/>
            <person name="Frigard R.A."/>
            <person name="Pippel M."/>
            <person name="Attardo G.M."/>
            <person name="Benoit J.B."/>
            <person name="Bornberg-Bauer E."/>
            <person name="Tobe S.S."/>
        </authorList>
    </citation>
    <scope>NUCLEOTIDE SEQUENCE</scope>
    <source>
        <strain evidence="1">Stay&amp;Tobe</strain>
    </source>
</reference>
<dbReference type="Proteomes" id="UP001233999">
    <property type="component" value="Unassembled WGS sequence"/>
</dbReference>
<organism evidence="1 2">
    <name type="scientific">Diploptera punctata</name>
    <name type="common">Pacific beetle cockroach</name>
    <dbReference type="NCBI Taxonomy" id="6984"/>
    <lineage>
        <taxon>Eukaryota</taxon>
        <taxon>Metazoa</taxon>
        <taxon>Ecdysozoa</taxon>
        <taxon>Arthropoda</taxon>
        <taxon>Hexapoda</taxon>
        <taxon>Insecta</taxon>
        <taxon>Pterygota</taxon>
        <taxon>Neoptera</taxon>
        <taxon>Polyneoptera</taxon>
        <taxon>Dictyoptera</taxon>
        <taxon>Blattodea</taxon>
        <taxon>Blaberoidea</taxon>
        <taxon>Blaberidae</taxon>
        <taxon>Diplopterinae</taxon>
        <taxon>Diploptera</taxon>
    </lineage>
</organism>
<dbReference type="EMBL" id="JASPKZ010001953">
    <property type="protein sequence ID" value="KAJ9596955.1"/>
    <property type="molecule type" value="Genomic_DNA"/>
</dbReference>
<evidence type="ECO:0000313" key="2">
    <source>
        <dbReference type="Proteomes" id="UP001233999"/>
    </source>
</evidence>
<evidence type="ECO:0000313" key="1">
    <source>
        <dbReference type="EMBL" id="KAJ9596955.1"/>
    </source>
</evidence>
<gene>
    <name evidence="1" type="ORF">L9F63_012025</name>
</gene>